<feature type="region of interest" description="Disordered" evidence="1">
    <location>
        <begin position="22"/>
        <end position="70"/>
    </location>
</feature>
<evidence type="ECO:0000313" key="3">
    <source>
        <dbReference type="Proteomes" id="UP001151760"/>
    </source>
</evidence>
<feature type="region of interest" description="Disordered" evidence="1">
    <location>
        <begin position="101"/>
        <end position="205"/>
    </location>
</feature>
<evidence type="ECO:0000313" key="2">
    <source>
        <dbReference type="EMBL" id="GJT47220.1"/>
    </source>
</evidence>
<keyword evidence="3" id="KW-1185">Reference proteome</keyword>
<gene>
    <name evidence="2" type="ORF">Tco_0955935</name>
</gene>
<evidence type="ECO:0000256" key="1">
    <source>
        <dbReference type="SAM" id="MobiDB-lite"/>
    </source>
</evidence>
<accession>A0ABQ5E8K0</accession>
<dbReference type="Proteomes" id="UP001151760">
    <property type="component" value="Unassembled WGS sequence"/>
</dbReference>
<reference evidence="2" key="1">
    <citation type="journal article" date="2022" name="Int. J. Mol. Sci.">
        <title>Draft Genome of Tanacetum Coccineum: Genomic Comparison of Closely Related Tanacetum-Family Plants.</title>
        <authorList>
            <person name="Yamashiro T."/>
            <person name="Shiraishi A."/>
            <person name="Nakayama K."/>
            <person name="Satake H."/>
        </authorList>
    </citation>
    <scope>NUCLEOTIDE SEQUENCE</scope>
</reference>
<feature type="compositionally biased region" description="Basic and acidic residues" evidence="1">
    <location>
        <begin position="22"/>
        <end position="38"/>
    </location>
</feature>
<reference evidence="2" key="2">
    <citation type="submission" date="2022-01" db="EMBL/GenBank/DDBJ databases">
        <authorList>
            <person name="Yamashiro T."/>
            <person name="Shiraishi A."/>
            <person name="Satake H."/>
            <person name="Nakayama K."/>
        </authorList>
    </citation>
    <scope>NUCLEOTIDE SEQUENCE</scope>
</reference>
<organism evidence="2 3">
    <name type="scientific">Tanacetum coccineum</name>
    <dbReference type="NCBI Taxonomy" id="301880"/>
    <lineage>
        <taxon>Eukaryota</taxon>
        <taxon>Viridiplantae</taxon>
        <taxon>Streptophyta</taxon>
        <taxon>Embryophyta</taxon>
        <taxon>Tracheophyta</taxon>
        <taxon>Spermatophyta</taxon>
        <taxon>Magnoliopsida</taxon>
        <taxon>eudicotyledons</taxon>
        <taxon>Gunneridae</taxon>
        <taxon>Pentapetalae</taxon>
        <taxon>asterids</taxon>
        <taxon>campanulids</taxon>
        <taxon>Asterales</taxon>
        <taxon>Asteraceae</taxon>
        <taxon>Asteroideae</taxon>
        <taxon>Anthemideae</taxon>
        <taxon>Anthemidinae</taxon>
        <taxon>Tanacetum</taxon>
    </lineage>
</organism>
<dbReference type="EMBL" id="BQNB010016049">
    <property type="protein sequence ID" value="GJT47220.1"/>
    <property type="molecule type" value="Genomic_DNA"/>
</dbReference>
<proteinExistence type="predicted"/>
<feature type="compositionally biased region" description="Basic and acidic residues" evidence="1">
    <location>
        <begin position="47"/>
        <end position="57"/>
    </location>
</feature>
<feature type="compositionally biased region" description="Basic and acidic residues" evidence="1">
    <location>
        <begin position="158"/>
        <end position="168"/>
    </location>
</feature>
<protein>
    <submittedName>
        <fullName evidence="2">Uncharacterized protein</fullName>
    </submittedName>
</protein>
<comment type="caution">
    <text evidence="2">The sequence shown here is derived from an EMBL/GenBank/DDBJ whole genome shotgun (WGS) entry which is preliminary data.</text>
</comment>
<name>A0ABQ5E8K0_9ASTR</name>
<sequence>MHIIKDGRFSSVALAGSIEKVDDVWSPSEHPEKKHNEETSANLTRAEPGEYSREAGVSKDTPGPESPGELQRSWYVKGHLGYEGVSSGEAKLTHIFTKIETKNKADSQSPDEEVKGINSNSRVTGPRKGSAVPFSLYPHHPPSTFISKEKNMLKTRREKPNEKLEFQRKPHPLPVSKHTPSFVVQQEGYDRTNGSNRKRNDASRK</sequence>